<dbReference type="EMBL" id="JBHLXP010000001">
    <property type="protein sequence ID" value="MFC0047324.1"/>
    <property type="molecule type" value="Genomic_DNA"/>
</dbReference>
<proteinExistence type="inferred from homology"/>
<dbReference type="RefSeq" id="WP_377240507.1">
    <property type="nucleotide sequence ID" value="NZ_JBHLXP010000001.1"/>
</dbReference>
<comment type="caution">
    <text evidence="9">The sequence shown here is derived from an EMBL/GenBank/DDBJ whole genome shotgun (WGS) entry which is preliminary data.</text>
</comment>
<gene>
    <name evidence="9" type="ORF">ACFFJP_03345</name>
</gene>
<evidence type="ECO:0000256" key="3">
    <source>
        <dbReference type="ARBA" id="ARBA00022448"/>
    </source>
</evidence>
<accession>A0ABV6B8Y2</accession>
<sequence>MDLWQWLTLAGAVMLSGISKTSFAGSLGLLAMPLLLLAFPADRALALLLPVLILCDAFTLQSSWNKWDLTALRFLLLPAIIGIVAASFVLLLVTIQQLQLFIGIGATLFALRYFYGNADLRLFAGAKAGISLGFISGVSSTLLHAGGPPLSLHLLARQLPPVSYIATSAVFFAVLNLLKVPAYWLTGQFDPADILRVLYCTPLAFIAVQAGVWVQRNLPQQYFIRLLYLLLLLSGLAITAGALKS</sequence>
<evidence type="ECO:0000313" key="9">
    <source>
        <dbReference type="EMBL" id="MFC0047324.1"/>
    </source>
</evidence>
<keyword evidence="5 8" id="KW-0812">Transmembrane</keyword>
<dbReference type="Pfam" id="PF01925">
    <property type="entry name" value="TauE"/>
    <property type="match status" value="1"/>
</dbReference>
<evidence type="ECO:0000313" key="10">
    <source>
        <dbReference type="Proteomes" id="UP001589813"/>
    </source>
</evidence>
<dbReference type="InterPro" id="IPR002781">
    <property type="entry name" value="TM_pro_TauE-like"/>
</dbReference>
<feature type="transmembrane region" description="Helical" evidence="8">
    <location>
        <begin position="222"/>
        <end position="243"/>
    </location>
</feature>
<evidence type="ECO:0000256" key="6">
    <source>
        <dbReference type="ARBA" id="ARBA00022989"/>
    </source>
</evidence>
<organism evidence="9 10">
    <name type="scientific">Rheinheimera tilapiae</name>
    <dbReference type="NCBI Taxonomy" id="875043"/>
    <lineage>
        <taxon>Bacteria</taxon>
        <taxon>Pseudomonadati</taxon>
        <taxon>Pseudomonadota</taxon>
        <taxon>Gammaproteobacteria</taxon>
        <taxon>Chromatiales</taxon>
        <taxon>Chromatiaceae</taxon>
        <taxon>Rheinheimera</taxon>
    </lineage>
</organism>
<evidence type="ECO:0000256" key="4">
    <source>
        <dbReference type="ARBA" id="ARBA00022475"/>
    </source>
</evidence>
<evidence type="ECO:0000256" key="1">
    <source>
        <dbReference type="ARBA" id="ARBA00004651"/>
    </source>
</evidence>
<keyword evidence="6 8" id="KW-1133">Transmembrane helix</keyword>
<evidence type="ECO:0000256" key="5">
    <source>
        <dbReference type="ARBA" id="ARBA00022692"/>
    </source>
</evidence>
<dbReference type="PANTHER" id="PTHR30269:SF37">
    <property type="entry name" value="MEMBRANE TRANSPORTER PROTEIN"/>
    <property type="match status" value="1"/>
</dbReference>
<evidence type="ECO:0000256" key="2">
    <source>
        <dbReference type="ARBA" id="ARBA00009142"/>
    </source>
</evidence>
<dbReference type="InterPro" id="IPR052017">
    <property type="entry name" value="TSUP"/>
</dbReference>
<keyword evidence="10" id="KW-1185">Reference proteome</keyword>
<name>A0ABV6B8Y2_9GAMM</name>
<keyword evidence="3" id="KW-0813">Transport</keyword>
<feature type="transmembrane region" description="Helical" evidence="8">
    <location>
        <begin position="34"/>
        <end position="59"/>
    </location>
</feature>
<feature type="transmembrane region" description="Helical" evidence="8">
    <location>
        <begin position="163"/>
        <end position="185"/>
    </location>
</feature>
<feature type="transmembrane region" description="Helical" evidence="8">
    <location>
        <begin position="98"/>
        <end position="115"/>
    </location>
</feature>
<reference evidence="9 10" key="1">
    <citation type="submission" date="2024-09" db="EMBL/GenBank/DDBJ databases">
        <authorList>
            <person name="Sun Q."/>
            <person name="Mori K."/>
        </authorList>
    </citation>
    <scope>NUCLEOTIDE SEQUENCE [LARGE SCALE GENOMIC DNA]</scope>
    <source>
        <strain evidence="9 10">KCTC 23315</strain>
    </source>
</reference>
<dbReference type="Proteomes" id="UP001589813">
    <property type="component" value="Unassembled WGS sequence"/>
</dbReference>
<comment type="subcellular location">
    <subcellularLocation>
        <location evidence="1 8">Cell membrane</location>
        <topology evidence="1 8">Multi-pass membrane protein</topology>
    </subcellularLocation>
</comment>
<protein>
    <recommendedName>
        <fullName evidence="8">Probable membrane transporter protein</fullName>
    </recommendedName>
</protein>
<feature type="transmembrane region" description="Helical" evidence="8">
    <location>
        <begin position="197"/>
        <end position="216"/>
    </location>
</feature>
<dbReference type="PANTHER" id="PTHR30269">
    <property type="entry name" value="TRANSMEMBRANE PROTEIN YFCA"/>
    <property type="match status" value="1"/>
</dbReference>
<evidence type="ECO:0000256" key="8">
    <source>
        <dbReference type="RuleBase" id="RU363041"/>
    </source>
</evidence>
<feature type="transmembrane region" description="Helical" evidence="8">
    <location>
        <begin position="71"/>
        <end position="92"/>
    </location>
</feature>
<evidence type="ECO:0000256" key="7">
    <source>
        <dbReference type="ARBA" id="ARBA00023136"/>
    </source>
</evidence>
<comment type="similarity">
    <text evidence="2 8">Belongs to the 4-toluene sulfonate uptake permease (TSUP) (TC 2.A.102) family.</text>
</comment>
<keyword evidence="7 8" id="KW-0472">Membrane</keyword>
<keyword evidence="4 8" id="KW-1003">Cell membrane</keyword>